<feature type="domain" description="BIG2" evidence="2">
    <location>
        <begin position="526"/>
        <end position="607"/>
    </location>
</feature>
<feature type="domain" description="BIG2" evidence="2">
    <location>
        <begin position="1194"/>
        <end position="1270"/>
    </location>
</feature>
<dbReference type="SUPFAM" id="SSF49373">
    <property type="entry name" value="Invasin/intimin cell-adhesion fragments"/>
    <property type="match status" value="11"/>
</dbReference>
<evidence type="ECO:0000256" key="1">
    <source>
        <dbReference type="SAM" id="Phobius"/>
    </source>
</evidence>
<feature type="domain" description="BIG2" evidence="2">
    <location>
        <begin position="445"/>
        <end position="520"/>
    </location>
</feature>
<dbReference type="InterPro" id="IPR008964">
    <property type="entry name" value="Invasin/intimin_cell_adhesion"/>
</dbReference>
<dbReference type="RefSeq" id="WP_197660455.1">
    <property type="nucleotide sequence ID" value="NZ_JAEAGR010000003.1"/>
</dbReference>
<name>A0A8J7GY01_9FIRM</name>
<dbReference type="InterPro" id="IPR003343">
    <property type="entry name" value="Big_2"/>
</dbReference>
<evidence type="ECO:0000313" key="4">
    <source>
        <dbReference type="Proteomes" id="UP000623269"/>
    </source>
</evidence>
<feature type="domain" description="BIG2" evidence="2">
    <location>
        <begin position="158"/>
        <end position="233"/>
    </location>
</feature>
<dbReference type="Gene3D" id="2.60.40.1080">
    <property type="match status" value="11"/>
</dbReference>
<sequence>MSKMRRYGLPIIIGLILSIAWFFSIDYNAKASQVTLPEEYFFVFNGQQKKAGTEYEMKSPEVLLNITAGEEWMPDATVSWVSSETGVVSLENTTYGSNFVKLVRKGPGYSTITAVISTGTSSYSLSCQVKVGLEFDSQKTGLITSTTTKERVLILENIDDEKQIYLKYLDYVPVDETETVSGAAISASLLSFTSDNEGVVTVDEETGKIKAVGSGSAEITVTTNTMSSNDRPMEITLRAVVKPTFRLAYDDASGTHHDIDSVGKENEVGPGIGVAQGVPSEFVIESNAMIGTNLKWEVRDLDGKKLSPDSDLINYTVSEISGNVTFTNVKAGTYKIYAFANEKFTTGTNAPYAYMMVVVPINIADRNLVMTVGDTYSVLENSNIPDVDIFNYYETDPNIASIDIETGEISANRKGQTTIQLTYKSVSNLYDNDVIVGTITLNITVIDGIALSLTNAHIYTSGTVLLQALVTDPTKEIRWFTSDDKIATVEGGLVTGLKPGIVTITAQQIINGVAKKATCRVTVQQSVETVTITPAEVTIPIDGLQTLHATITPKNLSGITLTWKSSNDNIVEILESTPLSATIRGVEGGHAVISAINQNNIVVGYTHVRIQQPVTSIVLSETNVTLDLAMKRVQLRATVYPENALNKTVHWRSTDESIARVDQNGLVTLLNPGSVSIIATSDDNPRLTATCNMTIEIPVVSVALDETEKTMYVGQSTRLTYLVLPSNASKNSVIWTSTNTSVATVDKTGKVTAKKPGTAVIILKTLDGGKSVYCTITVRQVATGIKFDVTELDLKTDEYYYIKAELSPKDSTDNDLLWESTDTKVAIVDAHGKVTAKEAGNALIMARTEAGAIAYAKVNVTLPVEGLLLNFSDKTIYVGDEFELKVSVSPSEASELGVTWESSNTRVATIDKNGVVEGLMGGTTVITAKTLDGGYSATCVVTVWEKVTSIQLDHSMYRLGVGKSFVINADVLSSSATNKKVTWESSNEKVATVNKNGKVTGVALGYAVITATAQDGSEVEASCEVEVVRQVTRLTLDKGYVSMFVGDNTELKATIKPSNATYNEAAWSSSDESVAVVDEDGVVLALKPGTATITAFAQDNSGKRAMTYVTVSNRIPSTGITVMDKKLVMVSGEDKVVRVTLSPVASTDGYSWSTDNVAVAQVDPKTGKITARATGTAMITVMTDSGKTATIEVTVVGLNFTELTLEQYTTYNYALSVEGATTPVTWSIDNPEIAVLRRMNNTSTTISSRGTGTATITATVNGRKLQCKIKVVKIS</sequence>
<dbReference type="EMBL" id="JAEAGR010000003">
    <property type="protein sequence ID" value="MBH1940239.1"/>
    <property type="molecule type" value="Genomic_DNA"/>
</dbReference>
<feature type="domain" description="BIG2" evidence="2">
    <location>
        <begin position="613"/>
        <end position="691"/>
    </location>
</feature>
<feature type="domain" description="BIG2" evidence="2">
    <location>
        <begin position="946"/>
        <end position="1023"/>
    </location>
</feature>
<organism evidence="3 4">
    <name type="scientific">Mobilitalea sibirica</name>
    <dbReference type="NCBI Taxonomy" id="1462919"/>
    <lineage>
        <taxon>Bacteria</taxon>
        <taxon>Bacillati</taxon>
        <taxon>Bacillota</taxon>
        <taxon>Clostridia</taxon>
        <taxon>Lachnospirales</taxon>
        <taxon>Lachnospiraceae</taxon>
        <taxon>Mobilitalea</taxon>
    </lineage>
</organism>
<dbReference type="InterPro" id="IPR045197">
    <property type="entry name" value="NUP210-like"/>
</dbReference>
<dbReference type="PANTHER" id="PTHR23019:SF0">
    <property type="entry name" value="NUCLEAR PORE MEMBRANE GLYCOPROTEIN 210"/>
    <property type="match status" value="1"/>
</dbReference>
<dbReference type="Proteomes" id="UP000623269">
    <property type="component" value="Unassembled WGS sequence"/>
</dbReference>
<keyword evidence="4" id="KW-1185">Reference proteome</keyword>
<evidence type="ECO:0000259" key="2">
    <source>
        <dbReference type="SMART" id="SM00635"/>
    </source>
</evidence>
<comment type="caution">
    <text evidence="3">The sequence shown here is derived from an EMBL/GenBank/DDBJ whole genome shotgun (WGS) entry which is preliminary data.</text>
</comment>
<dbReference type="SMART" id="SM00635">
    <property type="entry name" value="BID_2"/>
    <property type="match status" value="12"/>
</dbReference>
<feature type="domain" description="BIG2" evidence="2">
    <location>
        <begin position="781"/>
        <end position="857"/>
    </location>
</feature>
<keyword evidence="1" id="KW-0812">Transmembrane</keyword>
<keyword evidence="1" id="KW-1133">Transmembrane helix</keyword>
<evidence type="ECO:0000313" key="3">
    <source>
        <dbReference type="EMBL" id="MBH1940239.1"/>
    </source>
</evidence>
<feature type="domain" description="BIG2" evidence="2">
    <location>
        <begin position="1116"/>
        <end position="1193"/>
    </location>
</feature>
<feature type="domain" description="BIG2" evidence="2">
    <location>
        <begin position="863"/>
        <end position="940"/>
    </location>
</feature>
<feature type="domain" description="BIG2" evidence="2">
    <location>
        <begin position="357"/>
        <end position="433"/>
    </location>
</feature>
<gene>
    <name evidence="3" type="ORF">I5677_04925</name>
</gene>
<keyword evidence="1" id="KW-0472">Membrane</keyword>
<feature type="transmembrane region" description="Helical" evidence="1">
    <location>
        <begin position="7"/>
        <end position="25"/>
    </location>
</feature>
<dbReference type="AlphaFoldDB" id="A0A8J7GY01"/>
<dbReference type="Pfam" id="PF02368">
    <property type="entry name" value="Big_2"/>
    <property type="match status" value="10"/>
</dbReference>
<reference evidence="3" key="1">
    <citation type="submission" date="2020-12" db="EMBL/GenBank/DDBJ databases">
        <title>M. sibirica DSM 26468T genome.</title>
        <authorList>
            <person name="Thieme N."/>
            <person name="Rettenmaier R."/>
            <person name="Zverlov V."/>
            <person name="Liebl W."/>
        </authorList>
    </citation>
    <scope>NUCLEOTIDE SEQUENCE</scope>
    <source>
        <strain evidence="3">DSM 26468</strain>
    </source>
</reference>
<feature type="domain" description="BIG2" evidence="2">
    <location>
        <begin position="698"/>
        <end position="775"/>
    </location>
</feature>
<feature type="domain" description="BIG2" evidence="2">
    <location>
        <begin position="1030"/>
        <end position="1107"/>
    </location>
</feature>
<dbReference type="PANTHER" id="PTHR23019">
    <property type="entry name" value="NUCLEAR PORE MEMBRANE GLYCOPROTEIN GP210-RELATED"/>
    <property type="match status" value="1"/>
</dbReference>
<protein>
    <submittedName>
        <fullName evidence="3">Ig-like domain-containing protein</fullName>
    </submittedName>
</protein>
<proteinExistence type="predicted"/>
<accession>A0A8J7GY01</accession>